<evidence type="ECO:0000256" key="1">
    <source>
        <dbReference type="SAM" id="MobiDB-lite"/>
    </source>
</evidence>
<dbReference type="RefSeq" id="XP_008819184.1">
    <property type="nucleotide sequence ID" value="XM_008820962.1"/>
</dbReference>
<protein>
    <submittedName>
        <fullName evidence="2">Uncharacterized protein</fullName>
    </submittedName>
</protein>
<proteinExistence type="predicted"/>
<evidence type="ECO:0000313" key="2">
    <source>
        <dbReference type="EMBL" id="EUD64225.1"/>
    </source>
</evidence>
<dbReference type="AlphaFoldDB" id="W6ZY55"/>
<feature type="region of interest" description="Disordered" evidence="1">
    <location>
        <begin position="1"/>
        <end position="25"/>
    </location>
</feature>
<dbReference type="VEuPathDB" id="PlasmoDB:C922_05391"/>
<accession>W6ZY55</accession>
<dbReference type="GeneID" id="20040665"/>
<gene>
    <name evidence="2" type="ORF">C922_05391</name>
</gene>
<dbReference type="Proteomes" id="UP000030640">
    <property type="component" value="Unassembled WGS sequence"/>
</dbReference>
<evidence type="ECO:0000313" key="3">
    <source>
        <dbReference type="Proteomes" id="UP000030640"/>
    </source>
</evidence>
<feature type="region of interest" description="Disordered" evidence="1">
    <location>
        <begin position="37"/>
        <end position="72"/>
    </location>
</feature>
<reference evidence="2 3" key="1">
    <citation type="submission" date="2013-02" db="EMBL/GenBank/DDBJ databases">
        <title>The Genome Sequence of Plasmodium inui San Antonio 1.</title>
        <authorList>
            <consortium name="The Broad Institute Genome Sequencing Platform"/>
            <consortium name="The Broad Institute Genome Sequencing Center for Infectious Disease"/>
            <person name="Neafsey D."/>
            <person name="Cheeseman I."/>
            <person name="Volkman S."/>
            <person name="Adams J."/>
            <person name="Walker B."/>
            <person name="Young S.K."/>
            <person name="Zeng Q."/>
            <person name="Gargeya S."/>
            <person name="Fitzgerald M."/>
            <person name="Haas B."/>
            <person name="Abouelleil A."/>
            <person name="Alvarado L."/>
            <person name="Arachchi H.M."/>
            <person name="Berlin A.M."/>
            <person name="Chapman S.B."/>
            <person name="Dewar J."/>
            <person name="Goldberg J."/>
            <person name="Griggs A."/>
            <person name="Gujja S."/>
            <person name="Hansen M."/>
            <person name="Howarth C."/>
            <person name="Imamovic A."/>
            <person name="Larimer J."/>
            <person name="McCowan C."/>
            <person name="Murphy C."/>
            <person name="Neiman D."/>
            <person name="Pearson M."/>
            <person name="Priest M."/>
            <person name="Roberts A."/>
            <person name="Saif S."/>
            <person name="Shea T."/>
            <person name="Sisk P."/>
            <person name="Sykes S."/>
            <person name="Wortman J."/>
            <person name="Nusbaum C."/>
            <person name="Birren B."/>
        </authorList>
    </citation>
    <scope>NUCLEOTIDE SEQUENCE [LARGE SCALE GENOMIC DNA]</scope>
    <source>
        <strain evidence="2 3">San Antonio 1</strain>
    </source>
</reference>
<dbReference type="EMBL" id="KI965524">
    <property type="protein sequence ID" value="EUD64225.1"/>
    <property type="molecule type" value="Genomic_DNA"/>
</dbReference>
<sequence length="72" mass="8051">MAQKRILAPTQLPNPKTDESPTTKSLSVKLSILPYTQDKLVLDNPQSQKSRIQNPSKEPGNSNLNDPQKERP</sequence>
<organism evidence="2 3">
    <name type="scientific">Plasmodium inui San Antonio 1</name>
    <dbReference type="NCBI Taxonomy" id="1237626"/>
    <lineage>
        <taxon>Eukaryota</taxon>
        <taxon>Sar</taxon>
        <taxon>Alveolata</taxon>
        <taxon>Apicomplexa</taxon>
        <taxon>Aconoidasida</taxon>
        <taxon>Haemosporida</taxon>
        <taxon>Plasmodiidae</taxon>
        <taxon>Plasmodium</taxon>
        <taxon>Plasmodium (Plasmodium)</taxon>
    </lineage>
</organism>
<keyword evidence="3" id="KW-1185">Reference proteome</keyword>
<feature type="compositionally biased region" description="Polar residues" evidence="1">
    <location>
        <begin position="44"/>
        <end position="66"/>
    </location>
</feature>
<name>W6ZY55_9APIC</name>